<accession>K8NTQ4</accession>
<dbReference type="Gene3D" id="3.40.50.300">
    <property type="entry name" value="P-loop containing nucleotide triphosphate hydrolases"/>
    <property type="match status" value="1"/>
</dbReference>
<dbReference type="PANTHER" id="PTHR45772">
    <property type="entry name" value="CONSERVED COMPONENT OF ABC TRANSPORTER FOR NATURAL AMINO ACIDS-RELATED"/>
    <property type="match status" value="1"/>
</dbReference>
<dbReference type="OrthoDB" id="8215423at2"/>
<evidence type="ECO:0000313" key="6">
    <source>
        <dbReference type="EMBL" id="EKS31849.1"/>
    </source>
</evidence>
<sequence>MNALEIRNLRKAFGGLEVISNFDLCIPQGQRHAVIGPNGAGKTTLFNLVTGWMSPTSGEIMIHGQLLKPGHPDAVTRGGLSRSFQKNMLLENLTVLENLRIACQASHPSRRSLLRSKDNFPDIIEKARRVAAQMHLDSCLDRKVGELSYGQKRQLEVAIALCAEPKILLMDEPAAGTSPDERERLIELINGLPRNLTIILVEHDMDVVFGICEIITVLSYGKVLATGTKDEVQSNPRVIEAYLGQHHHA</sequence>
<keyword evidence="1" id="KW-0813">Transport</keyword>
<dbReference type="GO" id="GO:0005886">
    <property type="term" value="C:plasma membrane"/>
    <property type="evidence" value="ECO:0007669"/>
    <property type="project" value="TreeGrafter"/>
</dbReference>
<organism evidence="6 7">
    <name type="scientific">Afipia clevelandensis ATCC 49720</name>
    <dbReference type="NCBI Taxonomy" id="883079"/>
    <lineage>
        <taxon>Bacteria</taxon>
        <taxon>Pseudomonadati</taxon>
        <taxon>Pseudomonadota</taxon>
        <taxon>Alphaproteobacteria</taxon>
        <taxon>Hyphomicrobiales</taxon>
        <taxon>Nitrobacteraceae</taxon>
        <taxon>Afipia</taxon>
    </lineage>
</organism>
<dbReference type="GO" id="GO:0015192">
    <property type="term" value="F:L-phenylalanine transmembrane transporter activity"/>
    <property type="evidence" value="ECO:0007669"/>
    <property type="project" value="TreeGrafter"/>
</dbReference>
<dbReference type="InterPro" id="IPR027417">
    <property type="entry name" value="P-loop_NTPase"/>
</dbReference>
<protein>
    <recommendedName>
        <fullName evidence="5">ABC transporter domain-containing protein</fullName>
    </recommendedName>
</protein>
<dbReference type="EMBL" id="AGWY01000018">
    <property type="protein sequence ID" value="EKS31849.1"/>
    <property type="molecule type" value="Genomic_DNA"/>
</dbReference>
<dbReference type="HOGENOM" id="CLU_000604_1_2_5"/>
<dbReference type="Pfam" id="PF00005">
    <property type="entry name" value="ABC_tran"/>
    <property type="match status" value="1"/>
</dbReference>
<evidence type="ECO:0000256" key="3">
    <source>
        <dbReference type="ARBA" id="ARBA00022840"/>
    </source>
</evidence>
<dbReference type="GO" id="GO:0005304">
    <property type="term" value="F:L-valine transmembrane transporter activity"/>
    <property type="evidence" value="ECO:0007669"/>
    <property type="project" value="TreeGrafter"/>
</dbReference>
<reference evidence="6 7" key="1">
    <citation type="submission" date="2012-04" db="EMBL/GenBank/DDBJ databases">
        <title>The Genome Sequence of Afipia clevelandensis ATCC 49720.</title>
        <authorList>
            <consortium name="The Broad Institute Genome Sequencing Platform"/>
            <person name="Earl A."/>
            <person name="Ward D."/>
            <person name="Feldgarden M."/>
            <person name="Gevers D."/>
            <person name="Huys G."/>
            <person name="Walker B."/>
            <person name="Young S.K."/>
            <person name="Zeng Q."/>
            <person name="Gargeya S."/>
            <person name="Fitzgerald M."/>
            <person name="Haas B."/>
            <person name="Abouelleil A."/>
            <person name="Alvarado L."/>
            <person name="Arachchi H.M."/>
            <person name="Berlin A."/>
            <person name="Chapman S.B."/>
            <person name="Goldberg J."/>
            <person name="Griggs A."/>
            <person name="Gujja S."/>
            <person name="Hansen M."/>
            <person name="Howarth C."/>
            <person name="Imamovic A."/>
            <person name="Larimer J."/>
            <person name="McCowen C."/>
            <person name="Montmayeur A."/>
            <person name="Murphy C."/>
            <person name="Neiman D."/>
            <person name="Pearson M."/>
            <person name="Priest M."/>
            <person name="Roberts A."/>
            <person name="Saif S."/>
            <person name="Shea T."/>
            <person name="Sisk P."/>
            <person name="Sykes S."/>
            <person name="Wortman J."/>
            <person name="Nusbaum C."/>
            <person name="Birren B."/>
        </authorList>
    </citation>
    <scope>NUCLEOTIDE SEQUENCE [LARGE SCALE GENOMIC DNA]</scope>
    <source>
        <strain evidence="6 7">ATCC 49720</strain>
    </source>
</reference>
<dbReference type="RefSeq" id="WP_002714936.1">
    <property type="nucleotide sequence ID" value="NZ_KB375281.1"/>
</dbReference>
<dbReference type="InterPro" id="IPR032823">
    <property type="entry name" value="BCA_ABC_TP_C"/>
</dbReference>
<dbReference type="SUPFAM" id="SSF52540">
    <property type="entry name" value="P-loop containing nucleoside triphosphate hydrolases"/>
    <property type="match status" value="1"/>
</dbReference>
<name>K8NTQ4_9BRAD</name>
<gene>
    <name evidence="6" type="ORF">HMPREF9696_04070</name>
</gene>
<feature type="domain" description="ABC transporter" evidence="5">
    <location>
        <begin position="4"/>
        <end position="245"/>
    </location>
</feature>
<evidence type="ECO:0000259" key="5">
    <source>
        <dbReference type="PROSITE" id="PS50893"/>
    </source>
</evidence>
<dbReference type="PANTHER" id="PTHR45772:SF7">
    <property type="entry name" value="AMINO ACID ABC TRANSPORTER ATP-BINDING PROTEIN"/>
    <property type="match status" value="1"/>
</dbReference>
<evidence type="ECO:0000256" key="4">
    <source>
        <dbReference type="ARBA" id="ARBA00024722"/>
    </source>
</evidence>
<dbReference type="CDD" id="cd03219">
    <property type="entry name" value="ABC_Mj1267_LivG_branched"/>
    <property type="match status" value="1"/>
</dbReference>
<dbReference type="GO" id="GO:0015808">
    <property type="term" value="P:L-alanine transport"/>
    <property type="evidence" value="ECO:0007669"/>
    <property type="project" value="TreeGrafter"/>
</dbReference>
<dbReference type="GO" id="GO:1903805">
    <property type="term" value="P:L-valine import across plasma membrane"/>
    <property type="evidence" value="ECO:0007669"/>
    <property type="project" value="TreeGrafter"/>
</dbReference>
<dbReference type="InterPro" id="IPR003439">
    <property type="entry name" value="ABC_transporter-like_ATP-bd"/>
</dbReference>
<keyword evidence="7" id="KW-1185">Reference proteome</keyword>
<dbReference type="GO" id="GO:0005524">
    <property type="term" value="F:ATP binding"/>
    <property type="evidence" value="ECO:0007669"/>
    <property type="project" value="UniProtKB-KW"/>
</dbReference>
<dbReference type="GO" id="GO:0015188">
    <property type="term" value="F:L-isoleucine transmembrane transporter activity"/>
    <property type="evidence" value="ECO:0007669"/>
    <property type="project" value="TreeGrafter"/>
</dbReference>
<dbReference type="AlphaFoldDB" id="K8NTQ4"/>
<keyword evidence="3" id="KW-0067">ATP-binding</keyword>
<dbReference type="GO" id="GO:0042941">
    <property type="term" value="P:D-alanine transmembrane transport"/>
    <property type="evidence" value="ECO:0007669"/>
    <property type="project" value="TreeGrafter"/>
</dbReference>
<dbReference type="PATRIC" id="fig|883079.3.peg.4152"/>
<dbReference type="GO" id="GO:1903806">
    <property type="term" value="P:L-isoleucine import across plasma membrane"/>
    <property type="evidence" value="ECO:0007669"/>
    <property type="project" value="TreeGrafter"/>
</dbReference>
<dbReference type="PROSITE" id="PS50893">
    <property type="entry name" value="ABC_TRANSPORTER_2"/>
    <property type="match status" value="1"/>
</dbReference>
<keyword evidence="2" id="KW-0547">Nucleotide-binding</keyword>
<evidence type="ECO:0000313" key="7">
    <source>
        <dbReference type="Proteomes" id="UP000001095"/>
    </source>
</evidence>
<evidence type="ECO:0000256" key="2">
    <source>
        <dbReference type="ARBA" id="ARBA00022741"/>
    </source>
</evidence>
<proteinExistence type="predicted"/>
<dbReference type="InterPro" id="IPR051120">
    <property type="entry name" value="ABC_AA/LPS_Transport"/>
</dbReference>
<dbReference type="GO" id="GO:0016887">
    <property type="term" value="F:ATP hydrolysis activity"/>
    <property type="evidence" value="ECO:0007669"/>
    <property type="project" value="InterPro"/>
</dbReference>
<comment type="function">
    <text evidence="4">Involved in beta-(1--&gt;2)glucan export. Transmembrane domains (TMD) form a pore in the inner membrane and the ATP-binding domain (NBD) is responsible for energy generation.</text>
</comment>
<dbReference type="SMART" id="SM00382">
    <property type="entry name" value="AAA"/>
    <property type="match status" value="1"/>
</dbReference>
<comment type="caution">
    <text evidence="6">The sequence shown here is derived from an EMBL/GenBank/DDBJ whole genome shotgun (WGS) entry which is preliminary data.</text>
</comment>
<dbReference type="InterPro" id="IPR003593">
    <property type="entry name" value="AAA+_ATPase"/>
</dbReference>
<dbReference type="Proteomes" id="UP000001095">
    <property type="component" value="Unassembled WGS sequence"/>
</dbReference>
<dbReference type="Pfam" id="PF12399">
    <property type="entry name" value="BCA_ABC_TP_C"/>
    <property type="match status" value="1"/>
</dbReference>
<evidence type="ECO:0000256" key="1">
    <source>
        <dbReference type="ARBA" id="ARBA00022448"/>
    </source>
</evidence>